<dbReference type="InterPro" id="IPR017972">
    <property type="entry name" value="Cyt_P450_CS"/>
</dbReference>
<keyword evidence="2 8" id="KW-0349">Heme</keyword>
<dbReference type="Gene3D" id="1.10.630.10">
    <property type="entry name" value="Cytochrome P450"/>
    <property type="match status" value="1"/>
</dbReference>
<reference evidence="10 11" key="1">
    <citation type="submission" date="2024-08" db="EMBL/GenBank/DDBJ databases">
        <authorList>
            <person name="Cucini C."/>
            <person name="Frati F."/>
        </authorList>
    </citation>
    <scope>NUCLEOTIDE SEQUENCE [LARGE SCALE GENOMIC DNA]</scope>
</reference>
<proteinExistence type="inferred from homology"/>
<dbReference type="PRINTS" id="PR00463">
    <property type="entry name" value="EP450I"/>
</dbReference>
<feature type="transmembrane region" description="Helical" evidence="9">
    <location>
        <begin position="33"/>
        <end position="54"/>
    </location>
</feature>
<dbReference type="EMBL" id="CAXLJM020000166">
    <property type="protein sequence ID" value="CAL8147955.1"/>
    <property type="molecule type" value="Genomic_DNA"/>
</dbReference>
<evidence type="ECO:0000313" key="10">
    <source>
        <dbReference type="EMBL" id="CAL8147955.1"/>
    </source>
</evidence>
<dbReference type="InterPro" id="IPR001128">
    <property type="entry name" value="Cyt_P450"/>
</dbReference>
<evidence type="ECO:0000256" key="4">
    <source>
        <dbReference type="ARBA" id="ARBA00023002"/>
    </source>
</evidence>
<evidence type="ECO:0000256" key="5">
    <source>
        <dbReference type="ARBA" id="ARBA00023004"/>
    </source>
</evidence>
<keyword evidence="4 8" id="KW-0560">Oxidoreductase</keyword>
<evidence type="ECO:0000256" key="1">
    <source>
        <dbReference type="ARBA" id="ARBA00010617"/>
    </source>
</evidence>
<accession>A0ABP1S965</accession>
<keyword evidence="6 8" id="KW-0503">Monooxygenase</keyword>
<protein>
    <submittedName>
        <fullName evidence="10">Uncharacterized protein</fullName>
    </submittedName>
</protein>
<dbReference type="Pfam" id="PF00067">
    <property type="entry name" value="p450"/>
    <property type="match status" value="1"/>
</dbReference>
<sequence>MFLHSTKNMTDKIIKVKPFCGCIKYIASFYFEFLASLRFVTGAAGLIAFLVIYARWNYGALEKLGIPVVTPHFLLGSNYNGHKVVHAHEDLKRFHKYGAVYGVYDGRVPRIYVADPEMIRRIMVKDFDHFHDRTVPNWGHEILDNLLDFLPGEKWKTLRSGLTPMFTSSRIRSGFKNFSGTTDKYIKELRKDFKSPSIKFEIKEFASPGLVEFISEHFLSIKIADEGNIRENYIYKMVLEAINDDMGPSFAFVLLSAFPFLLKFLPLFSTAGIQKFLNTLDEVIKIRKANKVDTTNGKDFIDVMITMLENLDSPEYKRLGIDKITIRAQAFEMFIAGYDSILGTLSILSYSLAMNPTIQNKVLAEIDGNLDKIKDGTADLPYLTACIKEAIRLSPSFISPERLCMKEWSYKERGINITIPKGMNVTIPAYATNRNPEIFKDPEEFRPERYYKGTDGKLVSELEQNPMAQYSMNSFGHGPHNCPGGRLAMELVKAVMARMLQEFTFEKRADTVLEIQEGIPFIIRYKPIYVNLVKRELAGEE</sequence>
<keyword evidence="9" id="KW-1133">Transmembrane helix</keyword>
<organism evidence="10 11">
    <name type="scientific">Orchesella dallaii</name>
    <dbReference type="NCBI Taxonomy" id="48710"/>
    <lineage>
        <taxon>Eukaryota</taxon>
        <taxon>Metazoa</taxon>
        <taxon>Ecdysozoa</taxon>
        <taxon>Arthropoda</taxon>
        <taxon>Hexapoda</taxon>
        <taxon>Collembola</taxon>
        <taxon>Entomobryomorpha</taxon>
        <taxon>Entomobryoidea</taxon>
        <taxon>Orchesellidae</taxon>
        <taxon>Orchesellinae</taxon>
        <taxon>Orchesella</taxon>
    </lineage>
</organism>
<comment type="similarity">
    <text evidence="1 8">Belongs to the cytochrome P450 family.</text>
</comment>
<dbReference type="SUPFAM" id="SSF48264">
    <property type="entry name" value="Cytochrome P450"/>
    <property type="match status" value="1"/>
</dbReference>
<dbReference type="PROSITE" id="PS00086">
    <property type="entry name" value="CYTOCHROME_P450"/>
    <property type="match status" value="1"/>
</dbReference>
<gene>
    <name evidence="10" type="ORF">ODALV1_LOCUS31280</name>
</gene>
<keyword evidence="9" id="KW-0812">Transmembrane</keyword>
<dbReference type="InterPro" id="IPR036396">
    <property type="entry name" value="Cyt_P450_sf"/>
</dbReference>
<dbReference type="Proteomes" id="UP001642540">
    <property type="component" value="Unassembled WGS sequence"/>
</dbReference>
<keyword evidence="11" id="KW-1185">Reference proteome</keyword>
<dbReference type="InterPro" id="IPR050705">
    <property type="entry name" value="Cytochrome_P450_3A"/>
</dbReference>
<dbReference type="PANTHER" id="PTHR24302:SF15">
    <property type="entry name" value="FATTY-ACID PEROXYGENASE"/>
    <property type="match status" value="1"/>
</dbReference>
<evidence type="ECO:0000256" key="6">
    <source>
        <dbReference type="ARBA" id="ARBA00023033"/>
    </source>
</evidence>
<dbReference type="InterPro" id="IPR002401">
    <property type="entry name" value="Cyt_P450_E_grp-I"/>
</dbReference>
<evidence type="ECO:0000256" key="3">
    <source>
        <dbReference type="ARBA" id="ARBA00022723"/>
    </source>
</evidence>
<keyword evidence="9" id="KW-0472">Membrane</keyword>
<evidence type="ECO:0000256" key="2">
    <source>
        <dbReference type="ARBA" id="ARBA00022617"/>
    </source>
</evidence>
<name>A0ABP1S965_9HEXA</name>
<evidence type="ECO:0000256" key="7">
    <source>
        <dbReference type="ARBA" id="ARBA00043906"/>
    </source>
</evidence>
<dbReference type="PANTHER" id="PTHR24302">
    <property type="entry name" value="CYTOCHROME P450 FAMILY 3"/>
    <property type="match status" value="1"/>
</dbReference>
<comment type="caution">
    <text evidence="10">The sequence shown here is derived from an EMBL/GenBank/DDBJ whole genome shotgun (WGS) entry which is preliminary data.</text>
</comment>
<keyword evidence="3 8" id="KW-0479">Metal-binding</keyword>
<evidence type="ECO:0000256" key="8">
    <source>
        <dbReference type="RuleBase" id="RU000461"/>
    </source>
</evidence>
<evidence type="ECO:0000256" key="9">
    <source>
        <dbReference type="SAM" id="Phobius"/>
    </source>
</evidence>
<evidence type="ECO:0000313" key="11">
    <source>
        <dbReference type="Proteomes" id="UP001642540"/>
    </source>
</evidence>
<keyword evidence="5 8" id="KW-0408">Iron</keyword>
<comment type="function">
    <text evidence="7">Cytochromes P450 are a group of heme-thiolate monooxygenases. They oxidize a variety of structurally unrelated compounds, including steroids, fatty acids, and xenobiotics.</text>
</comment>